<evidence type="ECO:0000313" key="3">
    <source>
        <dbReference type="EMBL" id="RYP10277.1"/>
    </source>
</evidence>
<feature type="domain" description="CobW/HypB/UreG nucleotide-binding" evidence="2">
    <location>
        <begin position="24"/>
        <end position="160"/>
    </location>
</feature>
<dbReference type="Gene3D" id="3.30.1220.10">
    <property type="entry name" value="CobW-like, C-terminal domain"/>
    <property type="match status" value="1"/>
</dbReference>
<evidence type="ECO:0000256" key="1">
    <source>
        <dbReference type="SAM" id="MobiDB-lite"/>
    </source>
</evidence>
<comment type="caution">
    <text evidence="3">The sequence shown here is derived from an EMBL/GenBank/DDBJ whole genome shotgun (WGS) entry which is preliminary data.</text>
</comment>
<dbReference type="PANTHER" id="PTHR13748:SF31">
    <property type="entry name" value="ZINC-REGULATED GTPASE METALLOPROTEIN ACTIVATOR 1A-RELATED"/>
    <property type="match status" value="1"/>
</dbReference>
<dbReference type="GO" id="GO:0005737">
    <property type="term" value="C:cytoplasm"/>
    <property type="evidence" value="ECO:0007669"/>
    <property type="project" value="TreeGrafter"/>
</dbReference>
<dbReference type="Proteomes" id="UP000293360">
    <property type="component" value="Unassembled WGS sequence"/>
</dbReference>
<dbReference type="InterPro" id="IPR003495">
    <property type="entry name" value="CobW/HypB/UreG_nucleotide-bd"/>
</dbReference>
<accession>A0A4Q4TVM6</accession>
<organism evidence="3 4">
    <name type="scientific">Monosporascus ibericus</name>
    <dbReference type="NCBI Taxonomy" id="155417"/>
    <lineage>
        <taxon>Eukaryota</taxon>
        <taxon>Fungi</taxon>
        <taxon>Dikarya</taxon>
        <taxon>Ascomycota</taxon>
        <taxon>Pezizomycotina</taxon>
        <taxon>Sordariomycetes</taxon>
        <taxon>Xylariomycetidae</taxon>
        <taxon>Xylariales</taxon>
        <taxon>Xylariales incertae sedis</taxon>
        <taxon>Monosporascus</taxon>
    </lineage>
</organism>
<dbReference type="InterPro" id="IPR051316">
    <property type="entry name" value="Zinc-reg_GTPase_activator"/>
</dbReference>
<keyword evidence="4" id="KW-1185">Reference proteome</keyword>
<dbReference type="STRING" id="155417.A0A4Q4TVM6"/>
<feature type="compositionally biased region" description="Acidic residues" evidence="1">
    <location>
        <begin position="1"/>
        <end position="17"/>
    </location>
</feature>
<dbReference type="SUPFAM" id="SSF52540">
    <property type="entry name" value="P-loop containing nucleoside triphosphate hydrolases"/>
    <property type="match status" value="1"/>
</dbReference>
<dbReference type="Gene3D" id="3.40.50.300">
    <property type="entry name" value="P-loop containing nucleotide triphosphate hydrolases"/>
    <property type="match status" value="1"/>
</dbReference>
<dbReference type="InterPro" id="IPR027417">
    <property type="entry name" value="P-loop_NTPase"/>
</dbReference>
<dbReference type="AlphaFoldDB" id="A0A4Q4TVM6"/>
<dbReference type="EMBL" id="QJNU01000020">
    <property type="protein sequence ID" value="RYP10277.1"/>
    <property type="molecule type" value="Genomic_DNA"/>
</dbReference>
<dbReference type="OrthoDB" id="258627at2759"/>
<dbReference type="Pfam" id="PF02492">
    <property type="entry name" value="cobW"/>
    <property type="match status" value="1"/>
</dbReference>
<dbReference type="PANTHER" id="PTHR13748">
    <property type="entry name" value="COBW-RELATED"/>
    <property type="match status" value="1"/>
</dbReference>
<sequence>MIIDDDQPPELVEEEQPPELIEAGTGPDDEERDSGVNAIESLMEKKGAFDYILLETTGLADPGNLAPLFWVDDGLGSTIYLDGIVTLVDAKNILRSLDDPSGRVEGHEDGHEDHGPLMTTAHVQISHADVIVINKSDLVDPAELEKVQARIQAINGLAKVHVTNQSIVPQLEGFILDLHAYDQVDRLDTAGKGHSHLDPTISTITISVPNGETHEKASIEIHRLKARLVFANGDVKFVQGVREIFEIFDGEKTFIGDNSSALSQGGKIVLIGRGIREVDFERSFLKAIGSE</sequence>
<dbReference type="InterPro" id="IPR036627">
    <property type="entry name" value="CobW-likC_sf"/>
</dbReference>
<evidence type="ECO:0000313" key="4">
    <source>
        <dbReference type="Proteomes" id="UP000293360"/>
    </source>
</evidence>
<protein>
    <recommendedName>
        <fullName evidence="2">CobW/HypB/UreG nucleotide-binding domain-containing protein</fullName>
    </recommendedName>
</protein>
<gene>
    <name evidence="3" type="ORF">DL764_000769</name>
</gene>
<proteinExistence type="predicted"/>
<evidence type="ECO:0000259" key="2">
    <source>
        <dbReference type="Pfam" id="PF02492"/>
    </source>
</evidence>
<feature type="region of interest" description="Disordered" evidence="1">
    <location>
        <begin position="1"/>
        <end position="33"/>
    </location>
</feature>
<name>A0A4Q4TVM6_9PEZI</name>
<reference evidence="3 4" key="1">
    <citation type="submission" date="2018-06" db="EMBL/GenBank/DDBJ databases">
        <title>Complete Genomes of Monosporascus.</title>
        <authorList>
            <person name="Robinson A.J."/>
            <person name="Natvig D.O."/>
        </authorList>
    </citation>
    <scope>NUCLEOTIDE SEQUENCE [LARGE SCALE GENOMIC DNA]</scope>
    <source>
        <strain evidence="3 4">CBS 110550</strain>
    </source>
</reference>